<gene>
    <name evidence="2" type="ORF">L9F63_019473</name>
</gene>
<dbReference type="AlphaFoldDB" id="A0AAD7ZU73"/>
<reference evidence="2" key="1">
    <citation type="journal article" date="2023" name="IScience">
        <title>Live-bearing cockroach genome reveals convergent evolutionary mechanisms linked to viviparity in insects and beyond.</title>
        <authorList>
            <person name="Fouks B."/>
            <person name="Harrison M.C."/>
            <person name="Mikhailova A.A."/>
            <person name="Marchal E."/>
            <person name="English S."/>
            <person name="Carruthers M."/>
            <person name="Jennings E.C."/>
            <person name="Chiamaka E.L."/>
            <person name="Frigard R.A."/>
            <person name="Pippel M."/>
            <person name="Attardo G.M."/>
            <person name="Benoit J.B."/>
            <person name="Bornberg-Bauer E."/>
            <person name="Tobe S.S."/>
        </authorList>
    </citation>
    <scope>NUCLEOTIDE SEQUENCE</scope>
    <source>
        <strain evidence="2">Stay&amp;Tobe</strain>
    </source>
</reference>
<proteinExistence type="predicted"/>
<dbReference type="Proteomes" id="UP001233999">
    <property type="component" value="Unassembled WGS sequence"/>
</dbReference>
<evidence type="ECO:0000313" key="2">
    <source>
        <dbReference type="EMBL" id="KAJ9586929.1"/>
    </source>
</evidence>
<reference evidence="2" key="2">
    <citation type="submission" date="2023-05" db="EMBL/GenBank/DDBJ databases">
        <authorList>
            <person name="Fouks B."/>
        </authorList>
    </citation>
    <scope>NUCLEOTIDE SEQUENCE</scope>
    <source>
        <strain evidence="2">Stay&amp;Tobe</strain>
        <tissue evidence="2">Testes</tissue>
    </source>
</reference>
<sequence length="112" mass="13367">MSSRVLRKLQGEKDFLSELQDGNSDPESDLEGSGGARKKQLNVNRYDLDYKFYKFCFEIYISVHFLLQMSHINDCHPLASVPAHSSWDQQRHFKHRIHVLRYYLRDMVDYKK</sequence>
<feature type="region of interest" description="Disordered" evidence="1">
    <location>
        <begin position="15"/>
        <end position="36"/>
    </location>
</feature>
<protein>
    <submittedName>
        <fullName evidence="2">Uncharacterized protein</fullName>
    </submittedName>
</protein>
<evidence type="ECO:0000256" key="1">
    <source>
        <dbReference type="SAM" id="MobiDB-lite"/>
    </source>
</evidence>
<organism evidence="2 3">
    <name type="scientific">Diploptera punctata</name>
    <name type="common">Pacific beetle cockroach</name>
    <dbReference type="NCBI Taxonomy" id="6984"/>
    <lineage>
        <taxon>Eukaryota</taxon>
        <taxon>Metazoa</taxon>
        <taxon>Ecdysozoa</taxon>
        <taxon>Arthropoda</taxon>
        <taxon>Hexapoda</taxon>
        <taxon>Insecta</taxon>
        <taxon>Pterygota</taxon>
        <taxon>Neoptera</taxon>
        <taxon>Polyneoptera</taxon>
        <taxon>Dictyoptera</taxon>
        <taxon>Blattodea</taxon>
        <taxon>Blaberoidea</taxon>
        <taxon>Blaberidae</taxon>
        <taxon>Diplopterinae</taxon>
        <taxon>Diploptera</taxon>
    </lineage>
</organism>
<comment type="caution">
    <text evidence="2">The sequence shown here is derived from an EMBL/GenBank/DDBJ whole genome shotgun (WGS) entry which is preliminary data.</text>
</comment>
<name>A0AAD7ZU73_DIPPU</name>
<evidence type="ECO:0000313" key="3">
    <source>
        <dbReference type="Proteomes" id="UP001233999"/>
    </source>
</evidence>
<keyword evidence="3" id="KW-1185">Reference proteome</keyword>
<dbReference type="EMBL" id="JASPKZ010006822">
    <property type="protein sequence ID" value="KAJ9586929.1"/>
    <property type="molecule type" value="Genomic_DNA"/>
</dbReference>
<accession>A0AAD7ZU73</accession>